<reference evidence="1 2" key="1">
    <citation type="submission" date="2020-10" db="EMBL/GenBank/DDBJ databases">
        <authorList>
            <person name="Kazantseva O.A."/>
            <person name="Piligrimova E.G."/>
            <person name="Shadrin A.M."/>
        </authorList>
    </citation>
    <scope>NUCLEOTIDE SEQUENCE [LARGE SCALE GENOMIC DNA]</scope>
</reference>
<accession>A0A7U3RWL7</accession>
<evidence type="ECO:0000313" key="1">
    <source>
        <dbReference type="EMBL" id="QOV08447.1"/>
    </source>
</evidence>
<keyword evidence="2" id="KW-1185">Reference proteome</keyword>
<dbReference type="EMBL" id="MW084976">
    <property type="protein sequence ID" value="QOV08447.1"/>
    <property type="molecule type" value="Genomic_DNA"/>
</dbReference>
<gene>
    <name evidence="1" type="ORF">Kirov_248</name>
</gene>
<evidence type="ECO:0000313" key="2">
    <source>
        <dbReference type="Proteomes" id="UP000594029"/>
    </source>
</evidence>
<sequence length="158" mass="17625">MASVKHMFEDKELSVSLSAVDRKITFLKMEYEEKIEDITDEHNSFVNATKKMFSPTGWATIRNTTRFSIGKPTGHYLNGVELYTGDEIKIHDGKLGIAIVTTEGNLIVKTNAEAYHLSGSIKSRARISRHMHTYKYGDEVAKGRNGGEGFIIELNGGN</sequence>
<protein>
    <submittedName>
        <fullName evidence="1">Uncharacterized protein</fullName>
    </submittedName>
</protein>
<dbReference type="Proteomes" id="UP000594029">
    <property type="component" value="Segment"/>
</dbReference>
<name>A0A7U3RWL7_9CAUD</name>
<proteinExistence type="predicted"/>
<organism evidence="1 2">
    <name type="scientific">Bacillus phage Kirov</name>
    <dbReference type="NCBI Taxonomy" id="2783539"/>
    <lineage>
        <taxon>Viruses</taxon>
        <taxon>Duplodnaviria</taxon>
        <taxon>Heunggongvirae</taxon>
        <taxon>Uroviricota</taxon>
        <taxon>Caudoviricetes</taxon>
        <taxon>Andregratiavirinae</taxon>
        <taxon>Kirovvirus</taxon>
        <taxon>Kirovvirus kirov</taxon>
    </lineage>
</organism>